<dbReference type="GO" id="GO:0022625">
    <property type="term" value="C:cytosolic large ribosomal subunit"/>
    <property type="evidence" value="ECO:0000318"/>
    <property type="project" value="GO_Central"/>
</dbReference>
<evidence type="ECO:0000256" key="1">
    <source>
        <dbReference type="ARBA" id="ARBA00009875"/>
    </source>
</evidence>
<keyword evidence="7" id="KW-1185">Reference proteome</keyword>
<dbReference type="OrthoDB" id="277449at2759"/>
<name>A0A454XMS1_PRIPA</name>
<sequence length="113" mass="12685">MVQRLTYRRRLSYNTASNKTKVSKTPGGRLVYLYRKKQGSIPRCGDTGVKLKGITPSRPRALTRLSKKSKTVTRSYGGCLSANAVKERITRAFLIEEQKIVAKVLKAKQNADK</sequence>
<dbReference type="InterPro" id="IPR038562">
    <property type="entry name" value="Ribosomal_eL34_C_sf"/>
</dbReference>
<evidence type="ECO:0000313" key="7">
    <source>
        <dbReference type="Proteomes" id="UP000005239"/>
    </source>
</evidence>
<reference evidence="6" key="2">
    <citation type="submission" date="2022-06" db="UniProtKB">
        <authorList>
            <consortium name="EnsemblMetazoa"/>
        </authorList>
    </citation>
    <scope>IDENTIFICATION</scope>
    <source>
        <strain evidence="6">PS312</strain>
    </source>
</reference>
<evidence type="ECO:0000256" key="3">
    <source>
        <dbReference type="ARBA" id="ARBA00023274"/>
    </source>
</evidence>
<dbReference type="GO" id="GO:0042254">
    <property type="term" value="P:ribosome biogenesis"/>
    <property type="evidence" value="ECO:0000318"/>
    <property type="project" value="GO_Central"/>
</dbReference>
<accession>A0A8R1UB27</accession>
<proteinExistence type="inferred from homology"/>
<dbReference type="Proteomes" id="UP000005239">
    <property type="component" value="Unassembled WGS sequence"/>
</dbReference>
<dbReference type="Gene3D" id="6.20.370.70">
    <property type="match status" value="1"/>
</dbReference>
<evidence type="ECO:0000256" key="2">
    <source>
        <dbReference type="ARBA" id="ARBA00022980"/>
    </source>
</evidence>
<protein>
    <recommendedName>
        <fullName evidence="4">Large ribosomal subunit protein eL34</fullName>
    </recommendedName>
    <alternativeName>
        <fullName evidence="5">60S ribosomal protein L34</fullName>
    </alternativeName>
</protein>
<evidence type="ECO:0000256" key="4">
    <source>
        <dbReference type="ARBA" id="ARBA00035227"/>
    </source>
</evidence>
<dbReference type="EnsemblMetazoa" id="PPA17195.1">
    <property type="protein sequence ID" value="PPA17195.1"/>
    <property type="gene ID" value="WBGene00106749"/>
</dbReference>
<dbReference type="InterPro" id="IPR018065">
    <property type="entry name" value="Ribosomal_eL34_CS"/>
</dbReference>
<dbReference type="PROSITE" id="PS01145">
    <property type="entry name" value="RIBOSOMAL_L34E"/>
    <property type="match status" value="1"/>
</dbReference>
<gene>
    <name evidence="6" type="primary">WBGene00106749</name>
</gene>
<organism evidence="6 7">
    <name type="scientific">Pristionchus pacificus</name>
    <name type="common">Parasitic nematode worm</name>
    <dbReference type="NCBI Taxonomy" id="54126"/>
    <lineage>
        <taxon>Eukaryota</taxon>
        <taxon>Metazoa</taxon>
        <taxon>Ecdysozoa</taxon>
        <taxon>Nematoda</taxon>
        <taxon>Chromadorea</taxon>
        <taxon>Rhabditida</taxon>
        <taxon>Rhabditina</taxon>
        <taxon>Diplogasteromorpha</taxon>
        <taxon>Diplogasteroidea</taxon>
        <taxon>Neodiplogasteridae</taxon>
        <taxon>Pristionchus</taxon>
    </lineage>
</organism>
<evidence type="ECO:0000256" key="5">
    <source>
        <dbReference type="ARBA" id="ARBA00035333"/>
    </source>
</evidence>
<evidence type="ECO:0000313" key="6">
    <source>
        <dbReference type="EnsemblMetazoa" id="PPA17195.1"/>
    </source>
</evidence>
<keyword evidence="3" id="KW-0687">Ribonucleoprotein</keyword>
<dbReference type="Pfam" id="PF01199">
    <property type="entry name" value="Ribosomal_L34e"/>
    <property type="match status" value="1"/>
</dbReference>
<dbReference type="OMA" id="RCHKCVR"/>
<dbReference type="GO" id="GO:0003735">
    <property type="term" value="F:structural constituent of ribosome"/>
    <property type="evidence" value="ECO:0000318"/>
    <property type="project" value="GO_Central"/>
</dbReference>
<comment type="similarity">
    <text evidence="1">Belongs to the eukaryotic ribosomal protein eL34 family.</text>
</comment>
<keyword evidence="2" id="KW-0689">Ribosomal protein</keyword>
<dbReference type="PANTHER" id="PTHR46595">
    <property type="entry name" value="60S RIBOSOMAL PROTEIN L34"/>
    <property type="match status" value="1"/>
</dbReference>
<dbReference type="InterPro" id="IPR008195">
    <property type="entry name" value="Ribosomal_eL34"/>
</dbReference>
<dbReference type="PRINTS" id="PR01250">
    <property type="entry name" value="RIBOSOMALL34"/>
</dbReference>
<dbReference type="GO" id="GO:0006412">
    <property type="term" value="P:translation"/>
    <property type="evidence" value="ECO:0007669"/>
    <property type="project" value="InterPro"/>
</dbReference>
<reference evidence="7" key="1">
    <citation type="journal article" date="2008" name="Nat. Genet.">
        <title>The Pristionchus pacificus genome provides a unique perspective on nematode lifestyle and parasitism.</title>
        <authorList>
            <person name="Dieterich C."/>
            <person name="Clifton S.W."/>
            <person name="Schuster L.N."/>
            <person name="Chinwalla A."/>
            <person name="Delehaunty K."/>
            <person name="Dinkelacker I."/>
            <person name="Fulton L."/>
            <person name="Fulton R."/>
            <person name="Godfrey J."/>
            <person name="Minx P."/>
            <person name="Mitreva M."/>
            <person name="Roeseler W."/>
            <person name="Tian H."/>
            <person name="Witte H."/>
            <person name="Yang S.P."/>
            <person name="Wilson R.K."/>
            <person name="Sommer R.J."/>
        </authorList>
    </citation>
    <scope>NUCLEOTIDE SEQUENCE [LARGE SCALE GENOMIC DNA]</scope>
    <source>
        <strain evidence="7">PS312</strain>
    </source>
</reference>
<dbReference type="Gene3D" id="6.20.340.10">
    <property type="match status" value="1"/>
</dbReference>
<dbReference type="AlphaFoldDB" id="A0A454XMS1"/>
<accession>A0A454XMS1</accession>